<dbReference type="EnsemblMetazoa" id="ACOM039257-RA">
    <property type="protein sequence ID" value="ACOM039257-PA.1"/>
    <property type="gene ID" value="ACOM039257"/>
</dbReference>
<proteinExistence type="predicted"/>
<dbReference type="PROSITE" id="PS51915">
    <property type="entry name" value="ZAD"/>
    <property type="match status" value="1"/>
</dbReference>
<evidence type="ECO:0000313" key="3">
    <source>
        <dbReference type="EnsemblMetazoa" id="ACOM039257-PA.1"/>
    </source>
</evidence>
<keyword evidence="1" id="KW-0863">Zinc-finger</keyword>
<feature type="binding site" evidence="1">
    <location>
        <position position="30"/>
    </location>
    <ligand>
        <name>Zn(2+)</name>
        <dbReference type="ChEBI" id="CHEBI:29105"/>
    </ligand>
</feature>
<reference evidence="3" key="1">
    <citation type="submission" date="2022-08" db="UniProtKB">
        <authorList>
            <consortium name="EnsemblMetazoa"/>
        </authorList>
    </citation>
    <scope>IDENTIFICATION</scope>
</reference>
<feature type="domain" description="ZAD" evidence="2">
    <location>
        <begin position="28"/>
        <end position="102"/>
    </location>
</feature>
<organism evidence="3">
    <name type="scientific">Anopheles coluzzii</name>
    <name type="common">African malaria mosquito</name>
    <dbReference type="NCBI Taxonomy" id="1518534"/>
    <lineage>
        <taxon>Eukaryota</taxon>
        <taxon>Metazoa</taxon>
        <taxon>Ecdysozoa</taxon>
        <taxon>Arthropoda</taxon>
        <taxon>Hexapoda</taxon>
        <taxon>Insecta</taxon>
        <taxon>Pterygota</taxon>
        <taxon>Neoptera</taxon>
        <taxon>Endopterygota</taxon>
        <taxon>Diptera</taxon>
        <taxon>Nematocera</taxon>
        <taxon>Culicoidea</taxon>
        <taxon>Culicidae</taxon>
        <taxon>Anophelinae</taxon>
        <taxon>Anopheles</taxon>
    </lineage>
</organism>
<evidence type="ECO:0000259" key="2">
    <source>
        <dbReference type="PROSITE" id="PS51915"/>
    </source>
</evidence>
<evidence type="ECO:0000256" key="1">
    <source>
        <dbReference type="PROSITE-ProRule" id="PRU01263"/>
    </source>
</evidence>
<dbReference type="AlphaFoldDB" id="A0A8W7PYY0"/>
<dbReference type="GO" id="GO:0008270">
    <property type="term" value="F:zinc ion binding"/>
    <property type="evidence" value="ECO:0007669"/>
    <property type="project" value="UniProtKB-UniRule"/>
</dbReference>
<feature type="binding site" evidence="1">
    <location>
        <position position="78"/>
    </location>
    <ligand>
        <name>Zn(2+)</name>
        <dbReference type="ChEBI" id="CHEBI:29105"/>
    </ligand>
</feature>
<dbReference type="GO" id="GO:0005634">
    <property type="term" value="C:nucleus"/>
    <property type="evidence" value="ECO:0007669"/>
    <property type="project" value="InterPro"/>
</dbReference>
<keyword evidence="1" id="KW-0862">Zinc</keyword>
<name>A0A8W7PYY0_ANOCL</name>
<protein>
    <recommendedName>
        <fullName evidence="2">ZAD domain-containing protein</fullName>
    </recommendedName>
</protein>
<dbReference type="InterPro" id="IPR012934">
    <property type="entry name" value="Znf_AD"/>
</dbReference>
<sequence length="198" mass="22443">LPLPQAVMSKTAATKPGVTSPAEVTSDAFCRICLLKRPHLKSLMERVDGVMIPEMLYKVCGRQIEVQEGYPRSICQRCLCQLDCAFKFLNEFHQQDERLRSFYWSGSVVKRLQEYQKEGSETVEKRFAELVTRNAKMLSPPTKHMCHRETNTSQRPKLVDASTLTDKEAVVDLALVKTEDGSVVSDDLVVEDEEGVYL</sequence>
<keyword evidence="1" id="KW-0479">Metal-binding</keyword>
<dbReference type="SMART" id="SM00868">
    <property type="entry name" value="zf-AD"/>
    <property type="match status" value="1"/>
</dbReference>
<dbReference type="SUPFAM" id="SSF57716">
    <property type="entry name" value="Glucocorticoid receptor-like (DNA-binding domain)"/>
    <property type="match status" value="1"/>
</dbReference>
<dbReference type="Pfam" id="PF07776">
    <property type="entry name" value="zf-AD"/>
    <property type="match status" value="1"/>
</dbReference>
<feature type="binding site" evidence="1">
    <location>
        <position position="33"/>
    </location>
    <ligand>
        <name>Zn(2+)</name>
        <dbReference type="ChEBI" id="CHEBI:29105"/>
    </ligand>
</feature>
<accession>A0A8W7PYY0</accession>
<dbReference type="Proteomes" id="UP000075882">
    <property type="component" value="Unassembled WGS sequence"/>
</dbReference>
<feature type="binding site" evidence="1">
    <location>
        <position position="75"/>
    </location>
    <ligand>
        <name>Zn(2+)</name>
        <dbReference type="ChEBI" id="CHEBI:29105"/>
    </ligand>
</feature>
<dbReference type="VEuPathDB" id="VectorBase:ACON2_033071"/>